<gene>
    <name evidence="1" type="primary">hpxZ</name>
    <name evidence="1" type="ORF">VVD49_00085</name>
</gene>
<name>A0ABU6JYQ8_9RHOO</name>
<dbReference type="NCBIfam" id="NF033625">
    <property type="entry name" value="HpxZ"/>
    <property type="match status" value="1"/>
</dbReference>
<comment type="caution">
    <text evidence="1">The sequence shown here is derived from an EMBL/GenBank/DDBJ whole genome shotgun (WGS) entry which is preliminary data.</text>
</comment>
<reference evidence="1 2" key="1">
    <citation type="submission" date="2024-01" db="EMBL/GenBank/DDBJ databases">
        <title>Uliginosibacterium soil sp. nov.</title>
        <authorList>
            <person name="Lv Y."/>
        </authorList>
    </citation>
    <scope>NUCLEOTIDE SEQUENCE [LARGE SCALE GENOMIC DNA]</scope>
    <source>
        <strain evidence="1 2">H3</strain>
    </source>
</reference>
<dbReference type="Proteomes" id="UP001331561">
    <property type="component" value="Unassembled WGS sequence"/>
</dbReference>
<dbReference type="Gene3D" id="3.10.450.50">
    <property type="match status" value="1"/>
</dbReference>
<keyword evidence="2" id="KW-1185">Reference proteome</keyword>
<accession>A0ABU6JYQ8</accession>
<organism evidence="1 2">
    <name type="scientific">Uliginosibacterium silvisoli</name>
    <dbReference type="NCBI Taxonomy" id="3114758"/>
    <lineage>
        <taxon>Bacteria</taxon>
        <taxon>Pseudomonadati</taxon>
        <taxon>Pseudomonadota</taxon>
        <taxon>Betaproteobacteria</taxon>
        <taxon>Rhodocyclales</taxon>
        <taxon>Zoogloeaceae</taxon>
        <taxon>Uliginosibacterium</taxon>
    </lineage>
</organism>
<dbReference type="EMBL" id="JAYXHS010000001">
    <property type="protein sequence ID" value="MEC5384095.1"/>
    <property type="molecule type" value="Genomic_DNA"/>
</dbReference>
<sequence length="128" mass="14611">MNIDDPLVLAEVEAASDRYEAALQSNDLDTLDASFWQDSRVMRVSAKDELQGIENIRRFRAGRPPTDAARDYLSRDITCFGDHSAIVNITFLRKADTRVGRQTQTWVRFNGSWRIVSAHISFREIPNP</sequence>
<dbReference type="SUPFAM" id="SSF54427">
    <property type="entry name" value="NTF2-like"/>
    <property type="match status" value="1"/>
</dbReference>
<evidence type="ECO:0000313" key="1">
    <source>
        <dbReference type="EMBL" id="MEC5384095.1"/>
    </source>
</evidence>
<dbReference type="InterPro" id="IPR024507">
    <property type="entry name" value="AtzH-like"/>
</dbReference>
<dbReference type="RefSeq" id="WP_327597081.1">
    <property type="nucleotide sequence ID" value="NZ_JAYXHS010000001.1"/>
</dbReference>
<proteinExistence type="predicted"/>
<protein>
    <submittedName>
        <fullName evidence="1">Oxalurate catabolism protein HpxZ</fullName>
    </submittedName>
</protein>
<evidence type="ECO:0000313" key="2">
    <source>
        <dbReference type="Proteomes" id="UP001331561"/>
    </source>
</evidence>
<dbReference type="Pfam" id="PF11533">
    <property type="entry name" value="AtzH-like"/>
    <property type="match status" value="1"/>
</dbReference>
<dbReference type="InterPro" id="IPR032710">
    <property type="entry name" value="NTF2-like_dom_sf"/>
</dbReference>